<dbReference type="InterPro" id="IPR029063">
    <property type="entry name" value="SAM-dependent_MTases_sf"/>
</dbReference>
<sequence>MHAIENFPRVERQKLIKDTYAKILHLPGRRTYSVGIKRICEHADQIFTGEANTLDLLMQNNILASFDGSSLPPYSVYTFTDISAGFFTQAKEWFTYAPNMEFRIFDISQDGLAQGFEAASYDLILAPNVVHVTAPLKETLSNLEPLLKPDGFIILTELCSLVKSPNYIFGNFPERWDVELKAAGFTGVDAVVPDQGVPSYRLAATIISQPARKADVPEIDRAVTLLCQSADADIVKRLQLYLRDGGRQVERCRLGEEMPPKGRDIIASVGLDSDFFSEDLSPDWLAAVQALIRHVDAEKVLWLCPPFQVRCNDPRSAQTLSVA</sequence>
<dbReference type="PANTHER" id="PTHR45681">
    <property type="entry name" value="POLYKETIDE SYNTHASE 44-RELATED"/>
    <property type="match status" value="1"/>
</dbReference>
<dbReference type="STRING" id="331117.A1D0Y6"/>
<dbReference type="Gene3D" id="3.40.50.150">
    <property type="entry name" value="Vaccinia Virus protein VP39"/>
    <property type="match status" value="1"/>
</dbReference>
<dbReference type="VEuPathDB" id="FungiDB:NFIA_007550"/>
<dbReference type="HOGENOM" id="CLU_860778_0_0_1"/>
<dbReference type="AlphaFoldDB" id="A1D0Y6"/>
<dbReference type="InterPro" id="IPR050444">
    <property type="entry name" value="Polyketide_Synthase"/>
</dbReference>
<dbReference type="RefSeq" id="XP_001263976.1">
    <property type="nucleotide sequence ID" value="XM_001263975.1"/>
</dbReference>
<dbReference type="PANTHER" id="PTHR45681:SF6">
    <property type="entry name" value="POLYKETIDE SYNTHASE 37"/>
    <property type="match status" value="1"/>
</dbReference>
<organism evidence="4 5">
    <name type="scientific">Neosartorya fischeri (strain ATCC 1020 / DSM 3700 / CBS 544.65 / FGSC A1164 / JCM 1740 / NRRL 181 / WB 181)</name>
    <name type="common">Aspergillus fischerianus</name>
    <dbReference type="NCBI Taxonomy" id="331117"/>
    <lineage>
        <taxon>Eukaryota</taxon>
        <taxon>Fungi</taxon>
        <taxon>Dikarya</taxon>
        <taxon>Ascomycota</taxon>
        <taxon>Pezizomycotina</taxon>
        <taxon>Eurotiomycetes</taxon>
        <taxon>Eurotiomycetidae</taxon>
        <taxon>Eurotiales</taxon>
        <taxon>Aspergillaceae</taxon>
        <taxon>Aspergillus</taxon>
        <taxon>Aspergillus subgen. Fumigati</taxon>
    </lineage>
</organism>
<dbReference type="SUPFAM" id="SSF53335">
    <property type="entry name" value="S-adenosyl-L-methionine-dependent methyltransferases"/>
    <property type="match status" value="1"/>
</dbReference>
<evidence type="ECO:0000313" key="5">
    <source>
        <dbReference type="Proteomes" id="UP000006702"/>
    </source>
</evidence>
<reference evidence="5" key="1">
    <citation type="journal article" date="2008" name="PLoS Genet.">
        <title>Genomic islands in the pathogenic filamentous fungus Aspergillus fumigatus.</title>
        <authorList>
            <person name="Fedorova N.D."/>
            <person name="Khaldi N."/>
            <person name="Joardar V.S."/>
            <person name="Maiti R."/>
            <person name="Amedeo P."/>
            <person name="Anderson M.J."/>
            <person name="Crabtree J."/>
            <person name="Silva J.C."/>
            <person name="Badger J.H."/>
            <person name="Albarraq A."/>
            <person name="Angiuoli S."/>
            <person name="Bussey H."/>
            <person name="Bowyer P."/>
            <person name="Cotty P.J."/>
            <person name="Dyer P.S."/>
            <person name="Egan A."/>
            <person name="Galens K."/>
            <person name="Fraser-Liggett C.M."/>
            <person name="Haas B.J."/>
            <person name="Inman J.M."/>
            <person name="Kent R."/>
            <person name="Lemieux S."/>
            <person name="Malavazi I."/>
            <person name="Orvis J."/>
            <person name="Roemer T."/>
            <person name="Ronning C.M."/>
            <person name="Sundaram J.P."/>
            <person name="Sutton G."/>
            <person name="Turner G."/>
            <person name="Venter J.C."/>
            <person name="White O.R."/>
            <person name="Whitty B.R."/>
            <person name="Youngman P."/>
            <person name="Wolfe K.H."/>
            <person name="Goldman G.H."/>
            <person name="Wortman J.R."/>
            <person name="Jiang B."/>
            <person name="Denning D.W."/>
            <person name="Nierman W.C."/>
        </authorList>
    </citation>
    <scope>NUCLEOTIDE SEQUENCE [LARGE SCALE GENOMIC DNA]</scope>
    <source>
        <strain evidence="5">ATCC 1020 / DSM 3700 / CBS 544.65 / FGSC A1164 / JCM 1740 / NRRL 181 / WB 181</strain>
    </source>
</reference>
<dbReference type="OrthoDB" id="4455258at2759"/>
<dbReference type="KEGG" id="nfi:NFIA_007550"/>
<keyword evidence="1" id="KW-0808">Transferase</keyword>
<evidence type="ECO:0000256" key="2">
    <source>
        <dbReference type="ARBA" id="ARBA00023268"/>
    </source>
</evidence>
<evidence type="ECO:0000256" key="1">
    <source>
        <dbReference type="ARBA" id="ARBA00022679"/>
    </source>
</evidence>
<dbReference type="eggNOG" id="KOG1202">
    <property type="taxonomic scope" value="Eukaryota"/>
</dbReference>
<evidence type="ECO:0000313" key="4">
    <source>
        <dbReference type="EMBL" id="EAW22079.1"/>
    </source>
</evidence>
<evidence type="ECO:0000259" key="3">
    <source>
        <dbReference type="Pfam" id="PF08242"/>
    </source>
</evidence>
<accession>A1D0Y6</accession>
<keyword evidence="2" id="KW-0511">Multifunctional enzyme</keyword>
<name>A1D0Y6_NEOFI</name>
<dbReference type="EMBL" id="DS027688">
    <property type="protein sequence ID" value="EAW22079.1"/>
    <property type="molecule type" value="Genomic_DNA"/>
</dbReference>
<dbReference type="Proteomes" id="UP000006702">
    <property type="component" value="Unassembled WGS sequence"/>
</dbReference>
<gene>
    <name evidence="4" type="ORF">NFIA_007550</name>
</gene>
<dbReference type="GeneID" id="4591957"/>
<keyword evidence="5" id="KW-1185">Reference proteome</keyword>
<feature type="domain" description="Methyltransferase type 12" evidence="3">
    <location>
        <begin position="66"/>
        <end position="153"/>
    </location>
</feature>
<dbReference type="Pfam" id="PF08242">
    <property type="entry name" value="Methyltransf_12"/>
    <property type="match status" value="1"/>
</dbReference>
<proteinExistence type="predicted"/>
<dbReference type="InterPro" id="IPR013217">
    <property type="entry name" value="Methyltransf_12"/>
</dbReference>
<dbReference type="GO" id="GO:0016740">
    <property type="term" value="F:transferase activity"/>
    <property type="evidence" value="ECO:0007669"/>
    <property type="project" value="UniProtKB-KW"/>
</dbReference>
<protein>
    <recommendedName>
        <fullName evidence="3">Methyltransferase type 12 domain-containing protein</fullName>
    </recommendedName>
</protein>